<dbReference type="InterPro" id="IPR007122">
    <property type="entry name" value="Villin/Gelsolin"/>
</dbReference>
<evidence type="ECO:0000256" key="4">
    <source>
        <dbReference type="ARBA" id="ARBA00022490"/>
    </source>
</evidence>
<dbReference type="Proteomes" id="UP000507470">
    <property type="component" value="Unassembled WGS sequence"/>
</dbReference>
<comment type="subcellular location">
    <subcellularLocation>
        <location evidence="1">Cytoplasm</location>
        <location evidence="1">Cytoskeleton</location>
    </subcellularLocation>
</comment>
<dbReference type="CDD" id="cd11290">
    <property type="entry name" value="gelsolin_S1_like"/>
    <property type="match status" value="1"/>
</dbReference>
<dbReference type="AlphaFoldDB" id="A0A6J7ZWN4"/>
<dbReference type="GO" id="GO:0051015">
    <property type="term" value="F:actin filament binding"/>
    <property type="evidence" value="ECO:0007669"/>
    <property type="project" value="InterPro"/>
</dbReference>
<protein>
    <recommendedName>
        <fullName evidence="11">Actin-modulator</fullName>
    </recommendedName>
</protein>
<dbReference type="PANTHER" id="PTHR11977">
    <property type="entry name" value="VILLIN"/>
    <property type="match status" value="1"/>
</dbReference>
<feature type="domain" description="Gelsolin-like" evidence="12">
    <location>
        <begin position="326"/>
        <end position="389"/>
    </location>
</feature>
<accession>A0A6J7ZWN4</accession>
<evidence type="ECO:0000256" key="9">
    <source>
        <dbReference type="ARBA" id="ARBA00056258"/>
    </source>
</evidence>
<gene>
    <name evidence="13" type="ORF">MCOR_721</name>
</gene>
<keyword evidence="6" id="KW-0106">Calcium</keyword>
<dbReference type="SUPFAM" id="SSF55753">
    <property type="entry name" value="Actin depolymerizing proteins"/>
    <property type="match status" value="4"/>
</dbReference>
<dbReference type="FunFam" id="3.40.20.10:FF:000043">
    <property type="entry name" value="macrophage-capping protein-like isoform X2"/>
    <property type="match status" value="1"/>
</dbReference>
<dbReference type="Gene3D" id="3.40.20.10">
    <property type="entry name" value="Severin"/>
    <property type="match status" value="4"/>
</dbReference>
<evidence type="ECO:0000256" key="8">
    <source>
        <dbReference type="ARBA" id="ARBA00023212"/>
    </source>
</evidence>
<evidence type="ECO:0000256" key="3">
    <source>
        <dbReference type="ARBA" id="ARBA00022467"/>
    </source>
</evidence>
<organism evidence="13 14">
    <name type="scientific">Mytilus coruscus</name>
    <name type="common">Sea mussel</name>
    <dbReference type="NCBI Taxonomy" id="42192"/>
    <lineage>
        <taxon>Eukaryota</taxon>
        <taxon>Metazoa</taxon>
        <taxon>Spiralia</taxon>
        <taxon>Lophotrochozoa</taxon>
        <taxon>Mollusca</taxon>
        <taxon>Bivalvia</taxon>
        <taxon>Autobranchia</taxon>
        <taxon>Pteriomorphia</taxon>
        <taxon>Mytilida</taxon>
        <taxon>Mytiloidea</taxon>
        <taxon>Mytilidae</taxon>
        <taxon>Mytilinae</taxon>
        <taxon>Mytilus</taxon>
    </lineage>
</organism>
<keyword evidence="4" id="KW-0963">Cytoplasm</keyword>
<keyword evidence="8" id="KW-0206">Cytoskeleton</keyword>
<evidence type="ECO:0000259" key="12">
    <source>
        <dbReference type="Pfam" id="PF00626"/>
    </source>
</evidence>
<keyword evidence="14" id="KW-1185">Reference proteome</keyword>
<evidence type="ECO:0000256" key="11">
    <source>
        <dbReference type="ARBA" id="ARBA00083856"/>
    </source>
</evidence>
<evidence type="ECO:0000256" key="2">
    <source>
        <dbReference type="ARBA" id="ARBA00008418"/>
    </source>
</evidence>
<dbReference type="EMBL" id="CACVKT020000169">
    <property type="protein sequence ID" value="CAC5356704.1"/>
    <property type="molecule type" value="Genomic_DNA"/>
</dbReference>
<evidence type="ECO:0000313" key="13">
    <source>
        <dbReference type="EMBL" id="CAC5356704.1"/>
    </source>
</evidence>
<keyword evidence="5" id="KW-0677">Repeat</keyword>
<evidence type="ECO:0000256" key="6">
    <source>
        <dbReference type="ARBA" id="ARBA00022837"/>
    </source>
</evidence>
<dbReference type="PRINTS" id="PR00597">
    <property type="entry name" value="GELSOLIN"/>
</dbReference>
<evidence type="ECO:0000313" key="14">
    <source>
        <dbReference type="Proteomes" id="UP000507470"/>
    </source>
</evidence>
<proteinExistence type="inferred from homology"/>
<name>A0A6J7ZWN4_MYTCO</name>
<feature type="domain" description="Gelsolin-like" evidence="12">
    <location>
        <begin position="65"/>
        <end position="139"/>
    </location>
</feature>
<dbReference type="PANTHER" id="PTHR11977:SF130">
    <property type="entry name" value="SEVERIN"/>
    <property type="match status" value="1"/>
</dbReference>
<dbReference type="GO" id="GO:0005737">
    <property type="term" value="C:cytoplasm"/>
    <property type="evidence" value="ECO:0007669"/>
    <property type="project" value="TreeGrafter"/>
</dbReference>
<evidence type="ECO:0000256" key="1">
    <source>
        <dbReference type="ARBA" id="ARBA00004245"/>
    </source>
</evidence>
<dbReference type="GO" id="GO:0015629">
    <property type="term" value="C:actin cytoskeleton"/>
    <property type="evidence" value="ECO:0007669"/>
    <property type="project" value="TreeGrafter"/>
</dbReference>
<dbReference type="InterPro" id="IPR007123">
    <property type="entry name" value="Gelsolin-like_dom"/>
</dbReference>
<dbReference type="GO" id="GO:0051693">
    <property type="term" value="P:actin filament capping"/>
    <property type="evidence" value="ECO:0007669"/>
    <property type="project" value="UniProtKB-KW"/>
</dbReference>
<reference evidence="13 14" key="1">
    <citation type="submission" date="2020-06" db="EMBL/GenBank/DDBJ databases">
        <authorList>
            <person name="Li R."/>
            <person name="Bekaert M."/>
        </authorList>
    </citation>
    <scope>NUCLEOTIDE SEQUENCE [LARGE SCALE GENOMIC DNA]</scope>
    <source>
        <strain evidence="14">wild</strain>
    </source>
</reference>
<dbReference type="GO" id="GO:0008154">
    <property type="term" value="P:actin polymerization or depolymerization"/>
    <property type="evidence" value="ECO:0007669"/>
    <property type="project" value="TreeGrafter"/>
</dbReference>
<dbReference type="Pfam" id="PF00626">
    <property type="entry name" value="Gelsolin"/>
    <property type="match status" value="4"/>
</dbReference>
<comment type="function">
    <text evidence="9">Calcium-regulated protein that binds to the plus (or barbed) ends of actin monomers or filaments, preventing monomer exchange (end-blocking or capping). Can promote the assembly of monomers into filaments (nucleation) as well as sever existing filaments.</text>
</comment>
<keyword evidence="3" id="KW-0117">Actin capping</keyword>
<comment type="similarity">
    <text evidence="2">Belongs to the villin/gelsolin family.</text>
</comment>
<feature type="domain" description="Gelsolin-like" evidence="12">
    <location>
        <begin position="220"/>
        <end position="278"/>
    </location>
</feature>
<feature type="domain" description="Gelsolin-like" evidence="12">
    <location>
        <begin position="178"/>
        <end position="217"/>
    </location>
</feature>
<dbReference type="SMART" id="SM00262">
    <property type="entry name" value="GEL"/>
    <property type="match status" value="3"/>
</dbReference>
<evidence type="ECO:0000256" key="10">
    <source>
        <dbReference type="ARBA" id="ARBA00063765"/>
    </source>
</evidence>
<dbReference type="OrthoDB" id="6375767at2759"/>
<comment type="subunit">
    <text evidence="10">Interacts with actin monomers and filaments.</text>
</comment>
<evidence type="ECO:0000256" key="7">
    <source>
        <dbReference type="ARBA" id="ARBA00023203"/>
    </source>
</evidence>
<dbReference type="InterPro" id="IPR029006">
    <property type="entry name" value="ADF-H/Gelsolin-like_dom_sf"/>
</dbReference>
<keyword evidence="7" id="KW-0009">Actin-binding</keyword>
<evidence type="ECO:0000256" key="5">
    <source>
        <dbReference type="ARBA" id="ARBA00022737"/>
    </source>
</evidence>
<sequence length="404" mass="45773">MTGLVKAKKYDWKDSNMALFGTDVERQVKKESAMGEPAWEGAGQSVGLKIWRVVKFQITDWQEEDYGKFFDGDSYIILNTYKKNEDSEELCYDLHFWIGKHSTQDEYGTAAYKTVELDTFLDDAAVQHREVMGHESTLFKSYFKSITTMQGGAETGFKHVLPEEYRPRLLHFSGKRRIEVKEVPYKRSSLNSGDVYVLDLGMQIYQWNGAESSGMERIKVPYVQSSLNPGDVYILDLGMQIYQWNGSESSGIERHKAAEYLQQMESERPKASTTVLDESGISKAHRFYEAIPEGDADEVDSDDEDEGDDEKKLLRLSDAGGSISFSEVKTGDVAMEDLGEDDVFVLDTKSELFVWVGSKASVDERRNGMGYAHKYLMDKARHYKPVSVVSEKVGKDRIEVALSA</sequence>